<evidence type="ECO:0000313" key="2">
    <source>
        <dbReference type="EMBL" id="KAF2096925.1"/>
    </source>
</evidence>
<comment type="caution">
    <text evidence="2">The sequence shown here is derived from an EMBL/GenBank/DDBJ whole genome shotgun (WGS) entry which is preliminary data.</text>
</comment>
<feature type="compositionally biased region" description="Low complexity" evidence="1">
    <location>
        <begin position="38"/>
        <end position="48"/>
    </location>
</feature>
<feature type="region of interest" description="Disordered" evidence="1">
    <location>
        <begin position="29"/>
        <end position="48"/>
    </location>
</feature>
<protein>
    <submittedName>
        <fullName evidence="2">Uncharacterized protein</fullName>
    </submittedName>
</protein>
<dbReference type="AlphaFoldDB" id="A0A9P4M4L3"/>
<organism evidence="2 3">
    <name type="scientific">Rhizodiscina lignyota</name>
    <dbReference type="NCBI Taxonomy" id="1504668"/>
    <lineage>
        <taxon>Eukaryota</taxon>
        <taxon>Fungi</taxon>
        <taxon>Dikarya</taxon>
        <taxon>Ascomycota</taxon>
        <taxon>Pezizomycotina</taxon>
        <taxon>Dothideomycetes</taxon>
        <taxon>Pleosporomycetidae</taxon>
        <taxon>Aulographales</taxon>
        <taxon>Rhizodiscinaceae</taxon>
        <taxon>Rhizodiscina</taxon>
    </lineage>
</organism>
<reference evidence="2" key="1">
    <citation type="journal article" date="2020" name="Stud. Mycol.">
        <title>101 Dothideomycetes genomes: a test case for predicting lifestyles and emergence of pathogens.</title>
        <authorList>
            <person name="Haridas S."/>
            <person name="Albert R."/>
            <person name="Binder M."/>
            <person name="Bloem J."/>
            <person name="Labutti K."/>
            <person name="Salamov A."/>
            <person name="Andreopoulos B."/>
            <person name="Baker S."/>
            <person name="Barry K."/>
            <person name="Bills G."/>
            <person name="Bluhm B."/>
            <person name="Cannon C."/>
            <person name="Castanera R."/>
            <person name="Culley D."/>
            <person name="Daum C."/>
            <person name="Ezra D."/>
            <person name="Gonzalez J."/>
            <person name="Henrissat B."/>
            <person name="Kuo A."/>
            <person name="Liang C."/>
            <person name="Lipzen A."/>
            <person name="Lutzoni F."/>
            <person name="Magnuson J."/>
            <person name="Mondo S."/>
            <person name="Nolan M."/>
            <person name="Ohm R."/>
            <person name="Pangilinan J."/>
            <person name="Park H.-J."/>
            <person name="Ramirez L."/>
            <person name="Alfaro M."/>
            <person name="Sun H."/>
            <person name="Tritt A."/>
            <person name="Yoshinaga Y."/>
            <person name="Zwiers L.-H."/>
            <person name="Turgeon B."/>
            <person name="Goodwin S."/>
            <person name="Spatafora J."/>
            <person name="Crous P."/>
            <person name="Grigoriev I."/>
        </authorList>
    </citation>
    <scope>NUCLEOTIDE SEQUENCE</scope>
    <source>
        <strain evidence="2">CBS 133067</strain>
    </source>
</reference>
<evidence type="ECO:0000256" key="1">
    <source>
        <dbReference type="SAM" id="MobiDB-lite"/>
    </source>
</evidence>
<proteinExistence type="predicted"/>
<evidence type="ECO:0000313" key="3">
    <source>
        <dbReference type="Proteomes" id="UP000799772"/>
    </source>
</evidence>
<sequence>MDRVARFRKSRAGRCLPLHIVIDRGGGWEEVPAQREGPPTAAKHTTPTPHTILSSARLSNARSFGLQLPPVSKSPWDFLRAETSVEFAIRRPRKALGSGRNAAPGTADVLRRLAAVSCANAGLHARIQAEGVRSSKGTGLRDEAALLSRRRAPALGPTEHRPIGRARCVFIRSHASRRRSVASIASSTRDTVWICTGLYSALAASCETAAGRHRGAASRSPSDTLFHHLLHSSNCTTPCSAPHSEYHKVPAEPHPLQHLGNASLFGLRAISASGLLEAANICCITMKCTTHVLDRAHIRGTPDIQARSNYQEIAESQQMTALAFQANAPNTSETGLSIGLHGQTHPQPPWKSSILTYPT</sequence>
<accession>A0A9P4M4L3</accession>
<dbReference type="Proteomes" id="UP000799772">
    <property type="component" value="Unassembled WGS sequence"/>
</dbReference>
<dbReference type="EMBL" id="ML978129">
    <property type="protein sequence ID" value="KAF2096925.1"/>
    <property type="molecule type" value="Genomic_DNA"/>
</dbReference>
<keyword evidence="3" id="KW-1185">Reference proteome</keyword>
<name>A0A9P4M4L3_9PEZI</name>
<gene>
    <name evidence="2" type="ORF">NA57DRAFT_58807</name>
</gene>
<feature type="region of interest" description="Disordered" evidence="1">
    <location>
        <begin position="333"/>
        <end position="359"/>
    </location>
</feature>